<dbReference type="Proteomes" id="UP001497497">
    <property type="component" value="Unassembled WGS sequence"/>
</dbReference>
<keyword evidence="1" id="KW-0547">Nucleotide-binding</keyword>
<keyword evidence="2" id="KW-0067">ATP-binding</keyword>
<feature type="region of interest" description="Disordered" evidence="3">
    <location>
        <begin position="379"/>
        <end position="404"/>
    </location>
</feature>
<keyword evidence="6" id="KW-1185">Reference proteome</keyword>
<gene>
    <name evidence="5" type="ORF">GSLYS_00003904001</name>
</gene>
<dbReference type="InterPro" id="IPR011009">
    <property type="entry name" value="Kinase-like_dom_sf"/>
</dbReference>
<evidence type="ECO:0000259" key="4">
    <source>
        <dbReference type="PROSITE" id="PS50011"/>
    </source>
</evidence>
<dbReference type="PROSITE" id="PS50011">
    <property type="entry name" value="PROTEIN_KINASE_DOM"/>
    <property type="match status" value="1"/>
</dbReference>
<dbReference type="Pfam" id="PF07714">
    <property type="entry name" value="PK_Tyr_Ser-Thr"/>
    <property type="match status" value="1"/>
</dbReference>
<reference evidence="5 6" key="1">
    <citation type="submission" date="2024-04" db="EMBL/GenBank/DDBJ databases">
        <authorList>
            <consortium name="Genoscope - CEA"/>
            <person name="William W."/>
        </authorList>
    </citation>
    <scope>NUCLEOTIDE SEQUENCE [LARGE SCALE GENOMIC DNA]</scope>
</reference>
<dbReference type="Gene3D" id="1.10.510.10">
    <property type="entry name" value="Transferase(Phosphotransferase) domain 1"/>
    <property type="match status" value="1"/>
</dbReference>
<dbReference type="InterPro" id="IPR050198">
    <property type="entry name" value="Non-receptor_tyrosine_kinases"/>
</dbReference>
<dbReference type="AlphaFoldDB" id="A0AAV2HBC3"/>
<protein>
    <recommendedName>
        <fullName evidence="4">Protein kinase domain-containing protein</fullName>
    </recommendedName>
</protein>
<sequence length="492" mass="55556">MRNKPNSCTRPTDNLRLSRMGDEYLIKELVNRKFTKELVEQVNNGALDYLLPFLHINTETKAIEIQLPYAKIFCLLDLVSQKLNCKIQSLIHKLALMVDRIHKLGFVLGDIRASLIFVNSESVDKMKFHPVSLAYINYVMDKRRPVEFSKPTDPVTLARAAPEVIEHGHYSFASDVYNFAVMIHELYEASLKVKDKHYLNDRLADLIEGKIKIKELKKPSAMSGKLYHLTRRCLDPAPSKRPPLRDLLDFFSTETTISRRSQFMDDSSSDVYPRDNETGNSDEENPRPQRSRPNGRPRTPTQQDNNLTNNLSFNLINPSQTDSDCETDLYNQEESFQRARLLRKNCFYLKSKETSIANSNSYPSRPRSTALKNRISVGTEGGANVTEGGESGAEGCEGGAEGGTGAQVYEEMTYSDSSENEYDGILGNPYPTARNLIFRPCESVSGIGVDPRVARQGHYLSDSSLDVGHSDYSEIDEASQTIPEEELYEICH</sequence>
<dbReference type="InterPro" id="IPR000719">
    <property type="entry name" value="Prot_kinase_dom"/>
</dbReference>
<dbReference type="GO" id="GO:0004672">
    <property type="term" value="F:protein kinase activity"/>
    <property type="evidence" value="ECO:0007669"/>
    <property type="project" value="InterPro"/>
</dbReference>
<feature type="compositionally biased region" description="Gly residues" evidence="3">
    <location>
        <begin position="389"/>
        <end position="404"/>
    </location>
</feature>
<organism evidence="5 6">
    <name type="scientific">Lymnaea stagnalis</name>
    <name type="common">Great pond snail</name>
    <name type="synonym">Helix stagnalis</name>
    <dbReference type="NCBI Taxonomy" id="6523"/>
    <lineage>
        <taxon>Eukaryota</taxon>
        <taxon>Metazoa</taxon>
        <taxon>Spiralia</taxon>
        <taxon>Lophotrochozoa</taxon>
        <taxon>Mollusca</taxon>
        <taxon>Gastropoda</taxon>
        <taxon>Heterobranchia</taxon>
        <taxon>Euthyneura</taxon>
        <taxon>Panpulmonata</taxon>
        <taxon>Hygrophila</taxon>
        <taxon>Lymnaeoidea</taxon>
        <taxon>Lymnaeidae</taxon>
        <taxon>Lymnaea</taxon>
    </lineage>
</organism>
<feature type="compositionally biased region" description="Polar residues" evidence="3">
    <location>
        <begin position="299"/>
        <end position="319"/>
    </location>
</feature>
<dbReference type="PANTHER" id="PTHR24418">
    <property type="entry name" value="TYROSINE-PROTEIN KINASE"/>
    <property type="match status" value="1"/>
</dbReference>
<dbReference type="SUPFAM" id="SSF56112">
    <property type="entry name" value="Protein kinase-like (PK-like)"/>
    <property type="match status" value="1"/>
</dbReference>
<dbReference type="InterPro" id="IPR001245">
    <property type="entry name" value="Ser-Thr/Tyr_kinase_cat_dom"/>
</dbReference>
<evidence type="ECO:0000313" key="5">
    <source>
        <dbReference type="EMBL" id="CAL1529749.1"/>
    </source>
</evidence>
<feature type="domain" description="Protein kinase" evidence="4">
    <location>
        <begin position="1"/>
        <end position="257"/>
    </location>
</feature>
<comment type="caution">
    <text evidence="5">The sequence shown here is derived from an EMBL/GenBank/DDBJ whole genome shotgun (WGS) entry which is preliminary data.</text>
</comment>
<evidence type="ECO:0000256" key="3">
    <source>
        <dbReference type="SAM" id="MobiDB-lite"/>
    </source>
</evidence>
<evidence type="ECO:0000313" key="6">
    <source>
        <dbReference type="Proteomes" id="UP001497497"/>
    </source>
</evidence>
<name>A0AAV2HBC3_LYMST</name>
<evidence type="ECO:0000256" key="1">
    <source>
        <dbReference type="ARBA" id="ARBA00022741"/>
    </source>
</evidence>
<feature type="region of interest" description="Disordered" evidence="3">
    <location>
        <begin position="262"/>
        <end position="319"/>
    </location>
</feature>
<dbReference type="EMBL" id="CAXITT010000054">
    <property type="protein sequence ID" value="CAL1529749.1"/>
    <property type="molecule type" value="Genomic_DNA"/>
</dbReference>
<proteinExistence type="predicted"/>
<dbReference type="GO" id="GO:0005524">
    <property type="term" value="F:ATP binding"/>
    <property type="evidence" value="ECO:0007669"/>
    <property type="project" value="UniProtKB-KW"/>
</dbReference>
<accession>A0AAV2HBC3</accession>
<evidence type="ECO:0000256" key="2">
    <source>
        <dbReference type="ARBA" id="ARBA00022840"/>
    </source>
</evidence>